<feature type="domain" description="Helitron helicase-like" evidence="1">
    <location>
        <begin position="2"/>
        <end position="175"/>
    </location>
</feature>
<keyword evidence="2" id="KW-1185">Reference proteome</keyword>
<sequence length="384" mass="45332">MRDRDQSHLLHIGRLLQQYSVDAYVKLETSRLEFHRNRQNKLRTEAYQGLLDIIARGKTNASDVGKRIILPASFIGGPRDMRRRYMDAMTLVQRYGKSDISLTMTCNPSWPEIKNHLEEVDETQNRPDLITRVFRAKIEQLKENLFKKHLIGDVAAYTYVIEFQKRGLPHTHFLVILKKRSKMFSPEEYDKIVCAELPDKHQSSYLHALVIKHMIHGPCGAMNPSNPCMRQNKKCRNNYPKKFSKYTKHEKNSYPIYRRRDDGTRIYIREHELDNRWIVPYNPYILVKYDCHINVEICSAIEAVKYIYKYIYKGYDRVMYQLTAEQANKIVDEIKNFSLQDGCVLLKLCERFMLLISILSVHQSFHFICTLKTTNLCALMRINL</sequence>
<evidence type="ECO:0000313" key="2">
    <source>
        <dbReference type="Proteomes" id="UP001652660"/>
    </source>
</evidence>
<dbReference type="GeneID" id="113710640"/>
<dbReference type="PANTHER" id="PTHR10492:SF92">
    <property type="entry name" value="ATP-DEPENDENT DNA HELICASE"/>
    <property type="match status" value="1"/>
</dbReference>
<dbReference type="OrthoDB" id="1930928at2759"/>
<dbReference type="Proteomes" id="UP001652660">
    <property type="component" value="Chromosome 9c"/>
</dbReference>
<dbReference type="InterPro" id="IPR025476">
    <property type="entry name" value="Helitron_helicase-like"/>
</dbReference>
<dbReference type="AlphaFoldDB" id="A0A6P6UBG2"/>
<dbReference type="RefSeq" id="XP_027089557.1">
    <property type="nucleotide sequence ID" value="XM_027233756.1"/>
</dbReference>
<organism evidence="2 3">
    <name type="scientific">Coffea arabica</name>
    <name type="common">Arabian coffee</name>
    <dbReference type="NCBI Taxonomy" id="13443"/>
    <lineage>
        <taxon>Eukaryota</taxon>
        <taxon>Viridiplantae</taxon>
        <taxon>Streptophyta</taxon>
        <taxon>Embryophyta</taxon>
        <taxon>Tracheophyta</taxon>
        <taxon>Spermatophyta</taxon>
        <taxon>Magnoliopsida</taxon>
        <taxon>eudicotyledons</taxon>
        <taxon>Gunneridae</taxon>
        <taxon>Pentapetalae</taxon>
        <taxon>asterids</taxon>
        <taxon>lamiids</taxon>
        <taxon>Gentianales</taxon>
        <taxon>Rubiaceae</taxon>
        <taxon>Ixoroideae</taxon>
        <taxon>Gardenieae complex</taxon>
        <taxon>Bertiereae - Coffeeae clade</taxon>
        <taxon>Coffeeae</taxon>
        <taxon>Coffea</taxon>
    </lineage>
</organism>
<dbReference type="PANTHER" id="PTHR10492">
    <property type="match status" value="1"/>
</dbReference>
<reference evidence="3" key="2">
    <citation type="submission" date="2025-08" db="UniProtKB">
        <authorList>
            <consortium name="RefSeq"/>
        </authorList>
    </citation>
    <scope>IDENTIFICATION</scope>
    <source>
        <tissue evidence="3">Leaves</tissue>
    </source>
</reference>
<accession>A0A6P6UBG2</accession>
<evidence type="ECO:0000313" key="3">
    <source>
        <dbReference type="RefSeq" id="XP_027089557.1"/>
    </source>
</evidence>
<protein>
    <recommendedName>
        <fullName evidence="1">Helitron helicase-like domain-containing protein</fullName>
    </recommendedName>
</protein>
<evidence type="ECO:0000259" key="1">
    <source>
        <dbReference type="Pfam" id="PF14214"/>
    </source>
</evidence>
<name>A0A6P6UBG2_COFAR</name>
<reference evidence="2" key="1">
    <citation type="journal article" date="2025" name="Foods">
        <title>Unveiling the Microbial Signatures of Arabica Coffee Cherries: Insights into Ripeness Specific Diversity, Functional Traits, and Implications for Quality and Safety.</title>
        <authorList>
            <consortium name="RefSeq"/>
            <person name="Tenea G.N."/>
            <person name="Cifuentes V."/>
            <person name="Reyes P."/>
            <person name="Cevallos-Vallejos M."/>
        </authorList>
    </citation>
    <scope>NUCLEOTIDE SEQUENCE [LARGE SCALE GENOMIC DNA]</scope>
</reference>
<proteinExistence type="predicted"/>
<gene>
    <name evidence="3" type="primary">LOC113710640</name>
</gene>
<dbReference type="Pfam" id="PF14214">
    <property type="entry name" value="Helitron_like_N"/>
    <property type="match status" value="1"/>
</dbReference>